<proteinExistence type="predicted"/>
<dbReference type="RefSeq" id="WP_146307348.1">
    <property type="nucleotide sequence ID" value="NZ_VOHS01000034.1"/>
</dbReference>
<keyword evidence="2" id="KW-1185">Reference proteome</keyword>
<comment type="caution">
    <text evidence="1">The sequence shown here is derived from an EMBL/GenBank/DDBJ whole genome shotgun (WGS) entry which is preliminary data.</text>
</comment>
<evidence type="ECO:0000313" key="2">
    <source>
        <dbReference type="Proteomes" id="UP000318815"/>
    </source>
</evidence>
<dbReference type="Proteomes" id="UP000318815">
    <property type="component" value="Unassembled WGS sequence"/>
</dbReference>
<reference evidence="1 2" key="1">
    <citation type="submission" date="2019-08" db="EMBL/GenBank/DDBJ databases">
        <title>Whole genome sequencing of chitin degrading bacteria Chitinophaga pinensis YS16.</title>
        <authorList>
            <person name="Singh R.P."/>
            <person name="Manchanda G."/>
            <person name="Maurya I.K."/>
            <person name="Joshi N.K."/>
            <person name="Srivastava A.K."/>
        </authorList>
    </citation>
    <scope>NUCLEOTIDE SEQUENCE [LARGE SCALE GENOMIC DNA]</scope>
    <source>
        <strain evidence="1 2">YS-16</strain>
    </source>
</reference>
<name>A0A5C6LKV9_9BACT</name>
<dbReference type="OrthoDB" id="6074739at2"/>
<protein>
    <submittedName>
        <fullName evidence="1">Uncharacterized protein</fullName>
    </submittedName>
</protein>
<sequence>MENNPTGIIITRTNGSGSPSDIVYWDDSQLTVNGTPSNPISTATAGVSSNTNGHKFGSTAYSGTDFGNENGIDTWSYLTSTPTSTPLIITLREADLEVVSITKSNATPCQEQR</sequence>
<gene>
    <name evidence="1" type="ORF">FEF09_23380</name>
</gene>
<dbReference type="AlphaFoldDB" id="A0A5C6LKV9"/>
<accession>A0A5C6LKV9</accession>
<organism evidence="1 2">
    <name type="scientific">Chitinophaga pinensis</name>
    <dbReference type="NCBI Taxonomy" id="79329"/>
    <lineage>
        <taxon>Bacteria</taxon>
        <taxon>Pseudomonadati</taxon>
        <taxon>Bacteroidota</taxon>
        <taxon>Chitinophagia</taxon>
        <taxon>Chitinophagales</taxon>
        <taxon>Chitinophagaceae</taxon>
        <taxon>Chitinophaga</taxon>
    </lineage>
</organism>
<dbReference type="EMBL" id="VOHS01000034">
    <property type="protein sequence ID" value="TWV96311.1"/>
    <property type="molecule type" value="Genomic_DNA"/>
</dbReference>
<evidence type="ECO:0000313" key="1">
    <source>
        <dbReference type="EMBL" id="TWV96311.1"/>
    </source>
</evidence>